<dbReference type="GO" id="GO:0006631">
    <property type="term" value="P:fatty acid metabolic process"/>
    <property type="evidence" value="ECO:0007669"/>
    <property type="project" value="TreeGrafter"/>
</dbReference>
<comment type="catalytic activity">
    <reaction evidence="15">
        <text>11-dehydrocorticosterone + NAD(+) = pregn-4-ene-3,11,20,21-tetraone + NADH + H(+)</text>
        <dbReference type="Rhea" id="RHEA:42020"/>
        <dbReference type="ChEBI" id="CHEBI:15378"/>
        <dbReference type="ChEBI" id="CHEBI:57540"/>
        <dbReference type="ChEBI" id="CHEBI:57945"/>
        <dbReference type="ChEBI" id="CHEBI:78600"/>
        <dbReference type="ChEBI" id="CHEBI:78601"/>
    </reaction>
    <physiologicalReaction direction="left-to-right" evidence="15">
        <dbReference type="Rhea" id="RHEA:42021"/>
    </physiologicalReaction>
</comment>
<comment type="catalytic activity">
    <reaction evidence="7">
        <text>5alpha-androstane-3alpha,17beta-diol + NAD(+) = 17beta-hydroxy-5alpha-androstan-3-one + NADH + H(+)</text>
        <dbReference type="Rhea" id="RHEA:42004"/>
        <dbReference type="ChEBI" id="CHEBI:15378"/>
        <dbReference type="ChEBI" id="CHEBI:16330"/>
        <dbReference type="ChEBI" id="CHEBI:36713"/>
        <dbReference type="ChEBI" id="CHEBI:57540"/>
        <dbReference type="ChEBI" id="CHEBI:57945"/>
        <dbReference type="EC" id="1.1.1.53"/>
    </reaction>
    <physiologicalReaction direction="right-to-left" evidence="7">
        <dbReference type="Rhea" id="RHEA:42006"/>
    </physiologicalReaction>
</comment>
<dbReference type="SUPFAM" id="SSF51735">
    <property type="entry name" value="NAD(P)-binding Rossmann-fold domains"/>
    <property type="match status" value="1"/>
</dbReference>
<evidence type="ECO:0000256" key="18">
    <source>
        <dbReference type="ARBA" id="ARBA00082293"/>
    </source>
</evidence>
<dbReference type="Gene3D" id="3.40.50.720">
    <property type="entry name" value="NAD(P)-binding Rossmann-like Domain"/>
    <property type="match status" value="1"/>
</dbReference>
<keyword evidence="22" id="KW-1185">Reference proteome</keyword>
<evidence type="ECO:0000256" key="13">
    <source>
        <dbReference type="ARBA" id="ARBA00052095"/>
    </source>
</evidence>
<proteinExistence type="inferred from homology"/>
<comment type="catalytic activity">
    <reaction evidence="5">
        <text>17beta-estradiol + NAD(+) = estrone + NADH + H(+)</text>
        <dbReference type="Rhea" id="RHEA:24612"/>
        <dbReference type="ChEBI" id="CHEBI:15378"/>
        <dbReference type="ChEBI" id="CHEBI:16469"/>
        <dbReference type="ChEBI" id="CHEBI:17263"/>
        <dbReference type="ChEBI" id="CHEBI:57540"/>
        <dbReference type="ChEBI" id="CHEBI:57945"/>
        <dbReference type="EC" id="1.1.1.62"/>
    </reaction>
    <physiologicalReaction direction="left-to-right" evidence="5">
        <dbReference type="Rhea" id="RHEA:24613"/>
    </physiologicalReaction>
</comment>
<dbReference type="AlphaFoldDB" id="A0AA39G513"/>
<dbReference type="GO" id="GO:0047044">
    <property type="term" value="F:androstan-3-alpha,17-beta-diol dehydrogenase (NAD+) activity"/>
    <property type="evidence" value="ECO:0007669"/>
    <property type="project" value="UniProtKB-EC"/>
</dbReference>
<comment type="catalytic activity">
    <reaction evidence="10">
        <text>(3S)-3-hydroxybutanoyl-CoA + NAD(+) = acetoacetyl-CoA + NADH + H(+)</text>
        <dbReference type="Rhea" id="RHEA:30799"/>
        <dbReference type="ChEBI" id="CHEBI:15378"/>
        <dbReference type="ChEBI" id="CHEBI:57286"/>
        <dbReference type="ChEBI" id="CHEBI:57316"/>
        <dbReference type="ChEBI" id="CHEBI:57540"/>
        <dbReference type="ChEBI" id="CHEBI:57945"/>
    </reaction>
    <physiologicalReaction direction="left-to-right" evidence="10">
        <dbReference type="Rhea" id="RHEA:30800"/>
    </physiologicalReaction>
    <physiologicalReaction direction="right-to-left" evidence="10">
        <dbReference type="Rhea" id="RHEA:30801"/>
    </physiologicalReaction>
</comment>
<evidence type="ECO:0000313" key="21">
    <source>
        <dbReference type="EMBL" id="KAK0181171.1"/>
    </source>
</evidence>
<comment type="catalytic activity">
    <reaction evidence="9">
        <text>cortisol + NAD(+) = 11beta,17alpha-dihydroxypregn-4-ene-3,20,21-trione + NADH + H(+)</text>
        <dbReference type="Rhea" id="RHEA:42012"/>
        <dbReference type="ChEBI" id="CHEBI:15378"/>
        <dbReference type="ChEBI" id="CHEBI:17650"/>
        <dbReference type="ChEBI" id="CHEBI:57540"/>
        <dbReference type="ChEBI" id="CHEBI:57945"/>
        <dbReference type="ChEBI" id="CHEBI:78595"/>
    </reaction>
    <physiologicalReaction direction="left-to-right" evidence="9">
        <dbReference type="Rhea" id="RHEA:42013"/>
    </physiologicalReaction>
</comment>
<dbReference type="GO" id="GO:0008209">
    <property type="term" value="P:androgen metabolic process"/>
    <property type="evidence" value="ECO:0007669"/>
    <property type="project" value="TreeGrafter"/>
</dbReference>
<dbReference type="InterPro" id="IPR036291">
    <property type="entry name" value="NAD(P)-bd_dom_sf"/>
</dbReference>
<comment type="catalytic activity">
    <reaction evidence="8">
        <text>17beta-hydroxy-5alpha-androstan-3-one + NAD(+) = 5alpha-androstan-3,17-dione + NADH + H(+)</text>
        <dbReference type="Rhea" id="RHEA:41992"/>
        <dbReference type="ChEBI" id="CHEBI:15378"/>
        <dbReference type="ChEBI" id="CHEBI:15994"/>
        <dbReference type="ChEBI" id="CHEBI:16330"/>
        <dbReference type="ChEBI" id="CHEBI:57540"/>
        <dbReference type="ChEBI" id="CHEBI:57945"/>
    </reaction>
    <physiologicalReaction direction="left-to-right" evidence="8">
        <dbReference type="Rhea" id="RHEA:41993"/>
    </physiologicalReaction>
</comment>
<comment type="similarity">
    <text evidence="1 20">Belongs to the short-chain dehydrogenases/reductases (SDR) family.</text>
</comment>
<dbReference type="PRINTS" id="PR00080">
    <property type="entry name" value="SDRFAMILY"/>
</dbReference>
<organism evidence="21 22">
    <name type="scientific">Microctonus hyperodae</name>
    <name type="common">Parasitoid wasp</name>
    <dbReference type="NCBI Taxonomy" id="165561"/>
    <lineage>
        <taxon>Eukaryota</taxon>
        <taxon>Metazoa</taxon>
        <taxon>Ecdysozoa</taxon>
        <taxon>Arthropoda</taxon>
        <taxon>Hexapoda</taxon>
        <taxon>Insecta</taxon>
        <taxon>Pterygota</taxon>
        <taxon>Neoptera</taxon>
        <taxon>Endopterygota</taxon>
        <taxon>Hymenoptera</taxon>
        <taxon>Apocrita</taxon>
        <taxon>Ichneumonoidea</taxon>
        <taxon>Braconidae</taxon>
        <taxon>Euphorinae</taxon>
        <taxon>Microctonus</taxon>
    </lineage>
</organism>
<dbReference type="PROSITE" id="PS00061">
    <property type="entry name" value="ADH_SHORT"/>
    <property type="match status" value="1"/>
</dbReference>
<dbReference type="PRINTS" id="PR00081">
    <property type="entry name" value="GDHRDH"/>
</dbReference>
<evidence type="ECO:0000256" key="9">
    <source>
        <dbReference type="ARBA" id="ARBA00050927"/>
    </source>
</evidence>
<evidence type="ECO:0000256" key="5">
    <source>
        <dbReference type="ARBA" id="ARBA00049381"/>
    </source>
</evidence>
<evidence type="ECO:0000256" key="10">
    <source>
        <dbReference type="ARBA" id="ARBA00051004"/>
    </source>
</evidence>
<comment type="caution">
    <text evidence="21">The sequence shown here is derived from an EMBL/GenBank/DDBJ whole genome shotgun (WGS) entry which is preliminary data.</text>
</comment>
<dbReference type="Pfam" id="PF00106">
    <property type="entry name" value="adh_short"/>
    <property type="match status" value="1"/>
</dbReference>
<dbReference type="EMBL" id="JAQQBR010000002">
    <property type="protein sequence ID" value="KAK0181171.1"/>
    <property type="molecule type" value="Genomic_DNA"/>
</dbReference>
<dbReference type="InterPro" id="IPR002347">
    <property type="entry name" value="SDR_fam"/>
</dbReference>
<sequence length="255" mass="26908">MLKGLVTLVTGGASGLGRGTVERFAKHGAKVIIGDLPTSKGNELANELGSDVVFSPMDVTSTADVTKALEVAKEKFGKLDVLVNSAGIAAAFKVYNFNKNIPHDLETFARVIQVNTIGTFNVIRLSVALMGVNAPNADGQRGVIVNTASVAAFDGQMGQTAYSASKGGIVGMTLPLARDLSCQGIRVCTIAPGLFDTPLLQSLPEKVRTFLAKSIPFPQRLGNPDEYAQLVQSIVENPLLNGETIRLDGALRMQP</sequence>
<dbReference type="EC" id="1.1.1.53" evidence="3"/>
<evidence type="ECO:0000256" key="16">
    <source>
        <dbReference type="ARBA" id="ARBA00072938"/>
    </source>
</evidence>
<comment type="catalytic activity">
    <reaction evidence="12">
        <text>ursodeoxycholate + NAD(+) = 7-oxolithocholate + NADH + H(+)</text>
        <dbReference type="Rhea" id="RHEA:42028"/>
        <dbReference type="ChEBI" id="CHEBI:15378"/>
        <dbReference type="ChEBI" id="CHEBI:57540"/>
        <dbReference type="ChEBI" id="CHEBI:57945"/>
        <dbReference type="ChEBI" id="CHEBI:78604"/>
        <dbReference type="ChEBI" id="CHEBI:78605"/>
    </reaction>
    <physiologicalReaction direction="left-to-right" evidence="12">
        <dbReference type="Rhea" id="RHEA:42029"/>
    </physiologicalReaction>
</comment>
<evidence type="ECO:0000256" key="4">
    <source>
        <dbReference type="ARBA" id="ARBA00024072"/>
    </source>
</evidence>
<dbReference type="Proteomes" id="UP001168972">
    <property type="component" value="Unassembled WGS sequence"/>
</dbReference>
<evidence type="ECO:0000256" key="3">
    <source>
        <dbReference type="ARBA" id="ARBA00024071"/>
    </source>
</evidence>
<evidence type="ECO:0000256" key="11">
    <source>
        <dbReference type="ARBA" id="ARBA00051637"/>
    </source>
</evidence>
<dbReference type="GO" id="GO:0008210">
    <property type="term" value="P:estrogen metabolic process"/>
    <property type="evidence" value="ECO:0007669"/>
    <property type="project" value="TreeGrafter"/>
</dbReference>
<name>A0AA39G513_MICHY</name>
<comment type="catalytic activity">
    <reaction evidence="13">
        <text>5alpha-pregnan-20beta-ol-3-one + NAD(+) = 5alpha-pregnane-3,20-dione + NADH + H(+)</text>
        <dbReference type="Rhea" id="RHEA:42008"/>
        <dbReference type="ChEBI" id="CHEBI:15378"/>
        <dbReference type="ChEBI" id="CHEBI:28952"/>
        <dbReference type="ChEBI" id="CHEBI:57540"/>
        <dbReference type="ChEBI" id="CHEBI:57945"/>
        <dbReference type="ChEBI" id="CHEBI:78594"/>
    </reaction>
    <physiologicalReaction direction="left-to-right" evidence="13">
        <dbReference type="Rhea" id="RHEA:42009"/>
    </physiologicalReaction>
</comment>
<evidence type="ECO:0000256" key="6">
    <source>
        <dbReference type="ARBA" id="ARBA00050141"/>
    </source>
</evidence>
<dbReference type="GO" id="GO:0005739">
    <property type="term" value="C:mitochondrion"/>
    <property type="evidence" value="ECO:0007669"/>
    <property type="project" value="TreeGrafter"/>
</dbReference>
<evidence type="ECO:0000256" key="19">
    <source>
        <dbReference type="ARBA" id="ARBA00082399"/>
    </source>
</evidence>
<evidence type="ECO:0000256" key="2">
    <source>
        <dbReference type="ARBA" id="ARBA00023002"/>
    </source>
</evidence>
<evidence type="ECO:0000256" key="20">
    <source>
        <dbReference type="RuleBase" id="RU000363"/>
    </source>
</evidence>
<gene>
    <name evidence="21" type="ORF">PV327_003477</name>
</gene>
<evidence type="ECO:0000313" key="22">
    <source>
        <dbReference type="Proteomes" id="UP001168972"/>
    </source>
</evidence>
<protein>
    <recommendedName>
        <fullName evidence="16">3-hydroxyacyl-CoA dehydrogenase type-2</fullName>
        <ecNumber evidence="3">1.1.1.53</ecNumber>
        <ecNumber evidence="4">1.1.1.62</ecNumber>
    </recommendedName>
    <alternativeName>
        <fullName evidence="18">3-hydroxyacyl-CoA dehydrogenase type II</fullName>
    </alternativeName>
    <alternativeName>
        <fullName evidence="19">Mitochondrial ribonuclease P protein 2</fullName>
    </alternativeName>
    <alternativeName>
        <fullName evidence="17">Type II HADH</fullName>
    </alternativeName>
</protein>
<comment type="catalytic activity">
    <reaction evidence="6">
        <text>a (3S)-3-hydroxyacyl-CoA + NAD(+) = a 3-oxoacyl-CoA + NADH + H(+)</text>
        <dbReference type="Rhea" id="RHEA:22432"/>
        <dbReference type="ChEBI" id="CHEBI:15378"/>
        <dbReference type="ChEBI" id="CHEBI:57318"/>
        <dbReference type="ChEBI" id="CHEBI:57540"/>
        <dbReference type="ChEBI" id="CHEBI:57945"/>
        <dbReference type="ChEBI" id="CHEBI:90726"/>
        <dbReference type="EC" id="1.1.1.35"/>
    </reaction>
    <physiologicalReaction direction="left-to-right" evidence="6">
        <dbReference type="Rhea" id="RHEA:22433"/>
    </physiologicalReaction>
    <physiologicalReaction direction="right-to-left" evidence="6">
        <dbReference type="Rhea" id="RHEA:22434"/>
    </physiologicalReaction>
</comment>
<evidence type="ECO:0000256" key="7">
    <source>
        <dbReference type="ARBA" id="ARBA00050365"/>
    </source>
</evidence>
<evidence type="ECO:0000256" key="12">
    <source>
        <dbReference type="ARBA" id="ARBA00051831"/>
    </source>
</evidence>
<comment type="catalytic activity">
    <reaction evidence="11">
        <text>3beta,7beta-dihydroxy-5beta-cholan-24-oate + NAD(+) = 3beta-hydroxy-7-oxo-5beta-cholan-24-oate + NADH + H(+)</text>
        <dbReference type="Rhea" id="RHEA:42024"/>
        <dbReference type="ChEBI" id="CHEBI:15378"/>
        <dbReference type="ChEBI" id="CHEBI:57540"/>
        <dbReference type="ChEBI" id="CHEBI:57945"/>
        <dbReference type="ChEBI" id="CHEBI:78602"/>
        <dbReference type="ChEBI" id="CHEBI:78603"/>
    </reaction>
    <physiologicalReaction direction="left-to-right" evidence="11">
        <dbReference type="Rhea" id="RHEA:42025"/>
    </physiologicalReaction>
</comment>
<dbReference type="CDD" id="cd05371">
    <property type="entry name" value="HSD10-like_SDR_c"/>
    <property type="match status" value="1"/>
</dbReference>
<dbReference type="PANTHER" id="PTHR43658:SF8">
    <property type="entry name" value="17-BETA-HYDROXYSTEROID DEHYDROGENASE 14-RELATED"/>
    <property type="match status" value="1"/>
</dbReference>
<reference evidence="21" key="1">
    <citation type="journal article" date="2023" name="bioRxiv">
        <title>Scaffold-level genome assemblies of two parasitoid biocontrol wasps reveal the parthenogenesis mechanism and an associated novel virus.</title>
        <authorList>
            <person name="Inwood S."/>
            <person name="Skelly J."/>
            <person name="Guhlin J."/>
            <person name="Harrop T."/>
            <person name="Goldson S."/>
            <person name="Dearden P."/>
        </authorList>
    </citation>
    <scope>NUCLEOTIDE SEQUENCE</scope>
    <source>
        <strain evidence="21">Lincoln</strain>
        <tissue evidence="21">Whole body</tissue>
    </source>
</reference>
<dbReference type="EC" id="1.1.1.62" evidence="4"/>
<dbReference type="FunFam" id="3.40.50.720:FF:000215">
    <property type="entry name" value="3-hydroxyacyl-CoA dehydrogenase type-2"/>
    <property type="match status" value="1"/>
</dbReference>
<evidence type="ECO:0000256" key="17">
    <source>
        <dbReference type="ARBA" id="ARBA00079624"/>
    </source>
</evidence>
<keyword evidence="2" id="KW-0560">Oxidoreductase</keyword>
<evidence type="ECO:0000256" key="14">
    <source>
        <dbReference type="ARBA" id="ARBA00052417"/>
    </source>
</evidence>
<accession>A0AA39G513</accession>
<dbReference type="PANTHER" id="PTHR43658">
    <property type="entry name" value="SHORT-CHAIN DEHYDROGENASE/REDUCTASE"/>
    <property type="match status" value="1"/>
</dbReference>
<dbReference type="GO" id="GO:0004303">
    <property type="term" value="F:estradiol 17-beta-dehydrogenase [NAD(P)+] activity"/>
    <property type="evidence" value="ECO:0007669"/>
    <property type="project" value="UniProtKB-EC"/>
</dbReference>
<dbReference type="InterPro" id="IPR020904">
    <property type="entry name" value="Sc_DH/Rdtase_CS"/>
</dbReference>
<evidence type="ECO:0000256" key="1">
    <source>
        <dbReference type="ARBA" id="ARBA00006484"/>
    </source>
</evidence>
<dbReference type="GO" id="GO:0003857">
    <property type="term" value="F:(3S)-3-hydroxyacyl-CoA dehydrogenase (NAD+) activity"/>
    <property type="evidence" value="ECO:0007669"/>
    <property type="project" value="UniProtKB-EC"/>
</dbReference>
<comment type="catalytic activity">
    <reaction evidence="14">
        <text>cortisone + NAD(+) = 17alpha-hydroxypregn-4-en-3,11,20-trione-21-al + NADH + H(+)</text>
        <dbReference type="Rhea" id="RHEA:42016"/>
        <dbReference type="ChEBI" id="CHEBI:15378"/>
        <dbReference type="ChEBI" id="CHEBI:16962"/>
        <dbReference type="ChEBI" id="CHEBI:57540"/>
        <dbReference type="ChEBI" id="CHEBI:57945"/>
        <dbReference type="ChEBI" id="CHEBI:78596"/>
    </reaction>
    <physiologicalReaction direction="left-to-right" evidence="14">
        <dbReference type="Rhea" id="RHEA:42017"/>
    </physiologicalReaction>
</comment>
<evidence type="ECO:0000256" key="8">
    <source>
        <dbReference type="ARBA" id="ARBA00050435"/>
    </source>
</evidence>
<evidence type="ECO:0000256" key="15">
    <source>
        <dbReference type="ARBA" id="ARBA00052668"/>
    </source>
</evidence>
<reference evidence="21" key="2">
    <citation type="submission" date="2023-03" db="EMBL/GenBank/DDBJ databases">
        <authorList>
            <person name="Inwood S.N."/>
            <person name="Skelly J.G."/>
            <person name="Guhlin J."/>
            <person name="Harrop T.W.R."/>
            <person name="Goldson S.G."/>
            <person name="Dearden P.K."/>
        </authorList>
    </citation>
    <scope>NUCLEOTIDE SEQUENCE</scope>
    <source>
        <strain evidence="21">Lincoln</strain>
        <tissue evidence="21">Whole body</tissue>
    </source>
</reference>